<evidence type="ECO:0000313" key="5">
    <source>
        <dbReference type="Proteomes" id="UP000238083"/>
    </source>
</evidence>
<feature type="compositionally biased region" description="Low complexity" evidence="1">
    <location>
        <begin position="1"/>
        <end position="13"/>
    </location>
</feature>
<keyword evidence="2" id="KW-1133">Transmembrane helix</keyword>
<dbReference type="CDD" id="cd03506">
    <property type="entry name" value="Delta6-FADS-like"/>
    <property type="match status" value="1"/>
</dbReference>
<feature type="domain" description="Fatty acid desaturase" evidence="3">
    <location>
        <begin position="77"/>
        <end position="336"/>
    </location>
</feature>
<feature type="transmembrane region" description="Helical" evidence="2">
    <location>
        <begin position="78"/>
        <end position="97"/>
    </location>
</feature>
<feature type="transmembrane region" description="Helical" evidence="2">
    <location>
        <begin position="117"/>
        <end position="134"/>
    </location>
</feature>
<keyword evidence="2" id="KW-0472">Membrane</keyword>
<dbReference type="EMBL" id="PVZF01000005">
    <property type="protein sequence ID" value="PRY15374.1"/>
    <property type="molecule type" value="Genomic_DNA"/>
</dbReference>
<dbReference type="AlphaFoldDB" id="A0A2T0R4U9"/>
<dbReference type="GO" id="GO:0008610">
    <property type="term" value="P:lipid biosynthetic process"/>
    <property type="evidence" value="ECO:0007669"/>
    <property type="project" value="UniProtKB-ARBA"/>
</dbReference>
<name>A0A2T0R4U9_9ACTN</name>
<reference evidence="4 5" key="1">
    <citation type="submission" date="2018-03" db="EMBL/GenBank/DDBJ databases">
        <title>Genomic Encyclopedia of Archaeal and Bacterial Type Strains, Phase II (KMG-II): from individual species to whole genera.</title>
        <authorList>
            <person name="Goeker M."/>
        </authorList>
    </citation>
    <scope>NUCLEOTIDE SEQUENCE [LARGE SCALE GENOMIC DNA]</scope>
    <source>
        <strain evidence="4 5">DSM 19711</strain>
    </source>
</reference>
<evidence type="ECO:0000259" key="3">
    <source>
        <dbReference type="Pfam" id="PF00487"/>
    </source>
</evidence>
<keyword evidence="2" id="KW-0812">Transmembrane</keyword>
<gene>
    <name evidence="4" type="ORF">CLV37_105302</name>
</gene>
<feature type="transmembrane region" description="Helical" evidence="2">
    <location>
        <begin position="238"/>
        <end position="258"/>
    </location>
</feature>
<dbReference type="InterPro" id="IPR005804">
    <property type="entry name" value="FA_desaturase_dom"/>
</dbReference>
<feature type="transmembrane region" description="Helical" evidence="2">
    <location>
        <begin position="214"/>
        <end position="232"/>
    </location>
</feature>
<organism evidence="4 5">
    <name type="scientific">Kineococcus rhizosphaerae</name>
    <dbReference type="NCBI Taxonomy" id="559628"/>
    <lineage>
        <taxon>Bacteria</taxon>
        <taxon>Bacillati</taxon>
        <taxon>Actinomycetota</taxon>
        <taxon>Actinomycetes</taxon>
        <taxon>Kineosporiales</taxon>
        <taxon>Kineosporiaceae</taxon>
        <taxon>Kineococcus</taxon>
    </lineage>
</organism>
<protein>
    <submittedName>
        <fullName evidence="4">Fatty acid desaturase</fullName>
    </submittedName>
</protein>
<dbReference type="PANTHER" id="PTHR19353">
    <property type="entry name" value="FATTY ACID DESATURASE 2"/>
    <property type="match status" value="1"/>
</dbReference>
<dbReference type="Pfam" id="PF00487">
    <property type="entry name" value="FA_desaturase"/>
    <property type="match status" value="1"/>
</dbReference>
<evidence type="ECO:0000313" key="4">
    <source>
        <dbReference type="EMBL" id="PRY15374.1"/>
    </source>
</evidence>
<proteinExistence type="predicted"/>
<accession>A0A2T0R4U9</accession>
<feature type="transmembrane region" description="Helical" evidence="2">
    <location>
        <begin position="53"/>
        <end position="72"/>
    </location>
</feature>
<evidence type="ECO:0000256" key="1">
    <source>
        <dbReference type="SAM" id="MobiDB-lite"/>
    </source>
</evidence>
<feature type="region of interest" description="Disordered" evidence="1">
    <location>
        <begin position="1"/>
        <end position="27"/>
    </location>
</feature>
<comment type="caution">
    <text evidence="4">The sequence shown here is derived from an EMBL/GenBank/DDBJ whole genome shotgun (WGS) entry which is preliminary data.</text>
</comment>
<dbReference type="GO" id="GO:0016717">
    <property type="term" value="F:oxidoreductase activity, acting on paired donors, with oxidation of a pair of donors resulting in the reduction of molecular oxygen to two molecules of water"/>
    <property type="evidence" value="ECO:0007669"/>
    <property type="project" value="TreeGrafter"/>
</dbReference>
<feature type="transmembrane region" description="Helical" evidence="2">
    <location>
        <begin position="180"/>
        <end position="202"/>
    </location>
</feature>
<dbReference type="GO" id="GO:0016020">
    <property type="term" value="C:membrane"/>
    <property type="evidence" value="ECO:0007669"/>
    <property type="project" value="TreeGrafter"/>
</dbReference>
<dbReference type="Proteomes" id="UP000238083">
    <property type="component" value="Unassembled WGS sequence"/>
</dbReference>
<dbReference type="PANTHER" id="PTHR19353:SF19">
    <property type="entry name" value="DELTA(5) FATTY ACID DESATURASE C-RELATED"/>
    <property type="match status" value="1"/>
</dbReference>
<evidence type="ECO:0000256" key="2">
    <source>
        <dbReference type="SAM" id="Phobius"/>
    </source>
</evidence>
<dbReference type="PIRSF" id="PIRSF015921">
    <property type="entry name" value="FA_sphinglp_des"/>
    <property type="match status" value="1"/>
</dbReference>
<dbReference type="InterPro" id="IPR012171">
    <property type="entry name" value="Fatty_acid_desaturase"/>
</dbReference>
<keyword evidence="5" id="KW-1185">Reference proteome</keyword>
<sequence length="371" mass="41148">MTTMPLTTATPMTESVSDPVQPPPVRARRSTPYAMLTAAVQEAGLMRRRTGHYWWRIVFTTVAFLTVVAGAFLLRESWLVLLVAAPLALVLTQFAFLGHDGAHKQIFASHRGNEWAARIFAALLTGLSYGWWMGKHTKHHQAPNARGIDTDIESEVVSFHADAASGRRGVLRWATAKQGYWFYPLLLLAGLNLHVDSTKSLISGRRAKKRWIDAAFVLLHWGVHLAALVLLLGPARGAAFFGVHMAAFGLSMGGAFAPNHVGMPIVARETKVDFIRRQVLMSRSISGGWFVDLFMGGLNFQVEHHLFPAMPRPNLRAVQPFVRRFCTEHGIDYTETSLPQAFKDIVTYLNDVGLAARDPFRCPLVSQLRAG</sequence>